<dbReference type="Gene3D" id="2.30.40.10">
    <property type="entry name" value="Urease, subunit C, domain 1"/>
    <property type="match status" value="1"/>
</dbReference>
<dbReference type="InterPro" id="IPR013108">
    <property type="entry name" value="Amidohydro_3"/>
</dbReference>
<feature type="domain" description="Amidohydrolase 3" evidence="1">
    <location>
        <begin position="48"/>
        <end position="539"/>
    </location>
</feature>
<evidence type="ECO:0000313" key="3">
    <source>
        <dbReference type="Proteomes" id="UP001321506"/>
    </source>
</evidence>
<dbReference type="InterPro" id="IPR032466">
    <property type="entry name" value="Metal_Hydrolase"/>
</dbReference>
<protein>
    <submittedName>
        <fullName evidence="2">Amidohydrolase</fullName>
        <ecNumber evidence="2">3.5.-.-</ecNumber>
    </submittedName>
</protein>
<name>A0AAW6T7I0_9MICO</name>
<dbReference type="InterPro" id="IPR011059">
    <property type="entry name" value="Metal-dep_hydrolase_composite"/>
</dbReference>
<dbReference type="RefSeq" id="WP_281488954.1">
    <property type="nucleotide sequence ID" value="NZ_JASATX010000003.1"/>
</dbReference>
<organism evidence="2 3">
    <name type="scientific">Ruicaihuangia caeni</name>
    <dbReference type="NCBI Taxonomy" id="3042517"/>
    <lineage>
        <taxon>Bacteria</taxon>
        <taxon>Bacillati</taxon>
        <taxon>Actinomycetota</taxon>
        <taxon>Actinomycetes</taxon>
        <taxon>Micrococcales</taxon>
        <taxon>Microbacteriaceae</taxon>
        <taxon>Ruicaihuangia</taxon>
    </lineage>
</organism>
<proteinExistence type="predicted"/>
<sequence length="547" mass="57388">MELDLMIDNARIRTGLGERPAGSRIGIWRGRIVGIDEQLDGFAAARRVDAGGAFVMAGFNDVHAHSVWFGQTLGEIDLSNAKTAGDVYDAIRAGVDSSLAPDAWVVASSYDPLGLTGERPDRDELDRASGGRPLLIKHSSGHAYTVNGIALRLVGIPDQPDHQPEGGVIAVDESGRATGVLDENAMRIVQDVVLPDPTSEIVDALGRATAQYAREGLTSVTDAGIGGGWIGHSPREFTAYQVALERGLLATRMQPMVVADVLHELNGHSSEAGVFGLDAGIRSGLGDARLQLGPMKMFLDGSLLGATAAMTEPYCTHRHSSGYFQDDVEAMRRRAHEAAAGGWALALHAIGDRAVDLALDIIEEAQELGSQPPHMPNRIEHGGVVRPDQVARIAALDVSLVPQPLFIAKYGDGMGANLGPDRTLHSYPAASLLKAGANLPGSSDRPVAPGAPLPIIQAFVERKTQTGALYGADERISVEQALTAYTVGSARATGWAGEKGTLAPGMLADLVALSDDPRDVPVDAIGDIDVVATWVGGASTHGELPDA</sequence>
<keyword evidence="2" id="KW-0378">Hydrolase</keyword>
<dbReference type="Gene3D" id="3.20.20.140">
    <property type="entry name" value="Metal-dependent hydrolases"/>
    <property type="match status" value="1"/>
</dbReference>
<evidence type="ECO:0000259" key="1">
    <source>
        <dbReference type="Pfam" id="PF07969"/>
    </source>
</evidence>
<dbReference type="CDD" id="cd01300">
    <property type="entry name" value="YtcJ_like"/>
    <property type="match status" value="1"/>
</dbReference>
<dbReference type="EMBL" id="JASATX010000003">
    <property type="protein sequence ID" value="MDI2099174.1"/>
    <property type="molecule type" value="Genomic_DNA"/>
</dbReference>
<dbReference type="SUPFAM" id="SSF51338">
    <property type="entry name" value="Composite domain of metallo-dependent hydrolases"/>
    <property type="match status" value="1"/>
</dbReference>
<dbReference type="PANTHER" id="PTHR22642:SF2">
    <property type="entry name" value="PROTEIN LONG AFTER FAR-RED 3"/>
    <property type="match status" value="1"/>
</dbReference>
<keyword evidence="3" id="KW-1185">Reference proteome</keyword>
<dbReference type="SUPFAM" id="SSF51556">
    <property type="entry name" value="Metallo-dependent hydrolases"/>
    <property type="match status" value="1"/>
</dbReference>
<dbReference type="EC" id="3.5.-.-" evidence="2"/>
<dbReference type="PANTHER" id="PTHR22642">
    <property type="entry name" value="IMIDAZOLONEPROPIONASE"/>
    <property type="match status" value="1"/>
</dbReference>
<dbReference type="AlphaFoldDB" id="A0AAW6T7I0"/>
<evidence type="ECO:0000313" key="2">
    <source>
        <dbReference type="EMBL" id="MDI2099174.1"/>
    </source>
</evidence>
<reference evidence="2 3" key="1">
    <citation type="submission" date="2023-04" db="EMBL/GenBank/DDBJ databases">
        <title>Klugiella caeni sp. nov. isolated from the sludge of biochemical tank.</title>
        <authorList>
            <person name="Geng K."/>
        </authorList>
    </citation>
    <scope>NUCLEOTIDE SEQUENCE [LARGE SCALE GENOMIC DNA]</scope>
    <source>
        <strain evidence="2 3">YN-L-19</strain>
    </source>
</reference>
<dbReference type="Proteomes" id="UP001321506">
    <property type="component" value="Unassembled WGS sequence"/>
</dbReference>
<dbReference type="InterPro" id="IPR033932">
    <property type="entry name" value="YtcJ-like"/>
</dbReference>
<dbReference type="Pfam" id="PF07969">
    <property type="entry name" value="Amidohydro_3"/>
    <property type="match status" value="1"/>
</dbReference>
<dbReference type="Gene3D" id="3.10.310.70">
    <property type="match status" value="1"/>
</dbReference>
<dbReference type="GO" id="GO:0016810">
    <property type="term" value="F:hydrolase activity, acting on carbon-nitrogen (but not peptide) bonds"/>
    <property type="evidence" value="ECO:0007669"/>
    <property type="project" value="InterPro"/>
</dbReference>
<gene>
    <name evidence="2" type="ORF">QF206_09400</name>
</gene>
<accession>A0AAW6T7I0</accession>
<comment type="caution">
    <text evidence="2">The sequence shown here is derived from an EMBL/GenBank/DDBJ whole genome shotgun (WGS) entry which is preliminary data.</text>
</comment>